<dbReference type="Proteomes" id="UP000011705">
    <property type="component" value="Chromosome"/>
</dbReference>
<evidence type="ECO:0000259" key="3">
    <source>
        <dbReference type="Pfam" id="PF03065"/>
    </source>
</evidence>
<dbReference type="PANTHER" id="PTHR36306">
    <property type="entry name" value="ALPHA-AMYLASE-RELATED-RELATED"/>
    <property type="match status" value="1"/>
</dbReference>
<dbReference type="RefSeq" id="WP_002682726.1">
    <property type="nucleotide sequence ID" value="NZ_CM001795.1"/>
</dbReference>
<organism evidence="5">
    <name type="scientific">Treponema denticola H-22</name>
    <dbReference type="NCBI Taxonomy" id="999432"/>
    <lineage>
        <taxon>Bacteria</taxon>
        <taxon>Pseudomonadati</taxon>
        <taxon>Spirochaetota</taxon>
        <taxon>Spirochaetia</taxon>
        <taxon>Spirochaetales</taxon>
        <taxon>Treponemataceae</taxon>
        <taxon>Treponema</taxon>
    </lineage>
</organism>
<name>A0A0E2E7Z9_TREDN</name>
<evidence type="ECO:0000313" key="5">
    <source>
        <dbReference type="EMBL" id="EMB35990.1"/>
    </source>
</evidence>
<dbReference type="Pfam" id="PF03065">
    <property type="entry name" value="Glyco_hydro_57"/>
    <property type="match status" value="1"/>
</dbReference>
<dbReference type="AlphaFoldDB" id="A0A0E2E7Z9"/>
<accession>A0A0E2E7Z9</accession>
<dbReference type="HOGENOM" id="CLU_026700_0_0_12"/>
<dbReference type="InterPro" id="IPR004300">
    <property type="entry name" value="Glyco_hydro_57_N"/>
</dbReference>
<dbReference type="SUPFAM" id="SSF74650">
    <property type="entry name" value="Galactose mutarotase-like"/>
    <property type="match status" value="1"/>
</dbReference>
<gene>
    <name evidence="5" type="ORF">HMPREF9726_00182</name>
</gene>
<evidence type="ECO:0008006" key="6">
    <source>
        <dbReference type="Google" id="ProtNLM"/>
    </source>
</evidence>
<dbReference type="Gene3D" id="2.70.98.10">
    <property type="match status" value="1"/>
</dbReference>
<comment type="caution">
    <text evidence="5">The sequence shown here is derived from an EMBL/GenBank/DDBJ whole genome shotgun (WGS) entry which is preliminary data.</text>
</comment>
<evidence type="ECO:0000256" key="2">
    <source>
        <dbReference type="ARBA" id="ARBA00023277"/>
    </source>
</evidence>
<feature type="domain" description="Glycoside hydrolase family 57 N-terminal" evidence="3">
    <location>
        <begin position="34"/>
        <end position="266"/>
    </location>
</feature>
<feature type="domain" description="Alpha-amylase/4-alpha-glucanotransferase C-terminal" evidence="4">
    <location>
        <begin position="421"/>
        <end position="580"/>
    </location>
</feature>
<comment type="similarity">
    <text evidence="1">Belongs to the glycosyl hydrolase 57 family.</text>
</comment>
<evidence type="ECO:0000259" key="4">
    <source>
        <dbReference type="Pfam" id="PF09095"/>
    </source>
</evidence>
<dbReference type="SUPFAM" id="SSF88713">
    <property type="entry name" value="Glycoside hydrolase/deacetylase"/>
    <property type="match status" value="1"/>
</dbReference>
<dbReference type="InterPro" id="IPR014718">
    <property type="entry name" value="GH-type_carb-bd"/>
</dbReference>
<proteinExistence type="inferred from homology"/>
<dbReference type="InterPro" id="IPR015179">
    <property type="entry name" value="A-amylase/a-glucTrfase_C"/>
</dbReference>
<sequence>MEKNSKKKLEICFAVHADYNVIDEFSKEDYTQDYKDFFSSLYASPSIPFTLVFSGRFLEWIQRKNPSFFDVIYEMHNRKQVEILGNAFYEPFISMIPSSDLIGQIEYMTDTLRKHSYKRPRGMYLPYFAWNPNILPNLQKCGMEYCLLDFRFFIKAGLNAFAPVCMEDGGKILFGIPSTYEFENTDLQPAAFYDLLCNYASVVTETSVVVFLSGETAVRFLDKSKGKKSWMEEFLERISSPDSVISLTHTGQIIKNKRIYQKGFISSNAIFSNQLVNSSVKQLLANKPNVYAMYAKMIYVHSLVNQVRGDKARKNNSSLDLWKAESGILFNLDCKNKKYNRDLRQYCYRNLLLAEKQTRIPGVFADSLTSLDFDLDGIKEFISQREHLNMYIHALGGKIFEMDVFSAYKNYADICSEETGLFVDHLISSDELETIRKGDFKSAVAKPVFCENLYQDVKFDRVKFELLMKTEGSFRSFNQLVSLRKQYSFNDHGVQVQYILKNESPFNLSAYFMVEIDLSVSPIEKKLASVSVYADDQKYEASQEKNTFSKVSWVQITEPEGKTVFTIESNEAAECIILPIYEKIPEAKNPIMGIRNLFFWKVDLNSGFETEKLLFFKVDAKKAGKEK</sequence>
<keyword evidence="2" id="KW-0119">Carbohydrate metabolism</keyword>
<dbReference type="GO" id="GO:0030246">
    <property type="term" value="F:carbohydrate binding"/>
    <property type="evidence" value="ECO:0007669"/>
    <property type="project" value="InterPro"/>
</dbReference>
<evidence type="ECO:0000256" key="1">
    <source>
        <dbReference type="ARBA" id="ARBA00006821"/>
    </source>
</evidence>
<reference evidence="5" key="1">
    <citation type="submission" date="2012-01" db="EMBL/GenBank/DDBJ databases">
        <title>The Genome Sequence of Treponema denticola H-22.</title>
        <authorList>
            <consortium name="The Broad Institute Genome Sequencing Platform"/>
            <person name="Earl A."/>
            <person name="Ward D."/>
            <person name="Feldgarden M."/>
            <person name="Gevers D."/>
            <person name="Blanton J.M."/>
            <person name="Fenno C.J."/>
            <person name="Baranova O.V."/>
            <person name="Mathney J."/>
            <person name="Dewhirst F.E."/>
            <person name="Izard J."/>
            <person name="Young S.K."/>
            <person name="Zeng Q."/>
            <person name="Gargeya S."/>
            <person name="Fitzgerald M."/>
            <person name="Haas B."/>
            <person name="Abouelleil A."/>
            <person name="Alvarado L."/>
            <person name="Arachchi H.M."/>
            <person name="Berlin A."/>
            <person name="Chapman S.B."/>
            <person name="Gearin G."/>
            <person name="Goldberg J."/>
            <person name="Griggs A."/>
            <person name="Gujja S."/>
            <person name="Hansen M."/>
            <person name="Heiman D."/>
            <person name="Howarth C."/>
            <person name="Larimer J."/>
            <person name="Lui A."/>
            <person name="MacDonald P.J.P."/>
            <person name="McCowen C."/>
            <person name="Montmayeur A."/>
            <person name="Murphy C."/>
            <person name="Neiman D."/>
            <person name="Pearson M."/>
            <person name="Priest M."/>
            <person name="Roberts A."/>
            <person name="Saif S."/>
            <person name="Shea T."/>
            <person name="Sisk P."/>
            <person name="Stolte C."/>
            <person name="Sykes S."/>
            <person name="Wortman J."/>
            <person name="Nusbaum C."/>
            <person name="Birren B."/>
        </authorList>
    </citation>
    <scope>NUCLEOTIDE SEQUENCE [LARGE SCALE GENOMIC DNA]</scope>
    <source>
        <strain evidence="5">H-22</strain>
    </source>
</reference>
<dbReference type="Gene3D" id="3.20.110.20">
    <property type="match status" value="1"/>
</dbReference>
<dbReference type="GO" id="GO:0005975">
    <property type="term" value="P:carbohydrate metabolic process"/>
    <property type="evidence" value="ECO:0007669"/>
    <property type="project" value="InterPro"/>
</dbReference>
<dbReference type="InterPro" id="IPR052046">
    <property type="entry name" value="GH57_Enzymes"/>
</dbReference>
<dbReference type="GO" id="GO:0003824">
    <property type="term" value="F:catalytic activity"/>
    <property type="evidence" value="ECO:0007669"/>
    <property type="project" value="InterPro"/>
</dbReference>
<dbReference type="PATRIC" id="fig|999432.5.peg.188"/>
<dbReference type="InterPro" id="IPR011330">
    <property type="entry name" value="Glyco_hydro/deAcase_b/a-brl"/>
</dbReference>
<protein>
    <recommendedName>
        <fullName evidence="6">Glycoside hydrolase family 57 N-terminal domain-containing protein</fullName>
    </recommendedName>
</protein>
<dbReference type="EMBL" id="AGDV01000001">
    <property type="protein sequence ID" value="EMB35990.1"/>
    <property type="molecule type" value="Genomic_DNA"/>
</dbReference>
<dbReference type="InterPro" id="IPR011013">
    <property type="entry name" value="Gal_mutarotase_sf_dom"/>
</dbReference>
<dbReference type="Pfam" id="PF09095">
    <property type="entry name" value="AmyA-gluTrfs_C"/>
    <property type="match status" value="1"/>
</dbReference>
<dbReference type="PANTHER" id="PTHR36306:SF1">
    <property type="entry name" value="ALPHA-AMYLASE-RELATED"/>
    <property type="match status" value="1"/>
</dbReference>